<dbReference type="PANTHER" id="PTHR12047">
    <property type="entry name" value="FANCONI ANEMIA GROUP A PROTEIN"/>
    <property type="match status" value="1"/>
</dbReference>
<feature type="domain" description="Fanconi anaemia group A protein arcN subdomain" evidence="4">
    <location>
        <begin position="618"/>
        <end position="844"/>
    </location>
</feature>
<dbReference type="Pfam" id="PF24783">
    <property type="entry name" value="FANCA_arcN"/>
    <property type="match status" value="1"/>
</dbReference>
<reference evidence="5" key="2">
    <citation type="submission" date="2025-09" db="UniProtKB">
        <authorList>
            <consortium name="Ensembl"/>
        </authorList>
    </citation>
    <scope>IDENTIFICATION</scope>
</reference>
<evidence type="ECO:0000259" key="3">
    <source>
        <dbReference type="Pfam" id="PF24781"/>
    </source>
</evidence>
<dbReference type="Pfam" id="PF24781">
    <property type="entry name" value="FANCA_helical"/>
    <property type="match status" value="1"/>
</dbReference>
<sequence length="1422" mass="159544">MLRATPDGEHSARAATTITALLARRAVKRAADDEAEQHLQESCVKLLMRHQNTSELLLEITSHRKIRSISCDGYEGLEHNTGIQTSVLEDELRRRSEQMGVPVGLLSARVLLENIEDLITQTDTNTEHVLLNIKQRSDVCALLKSAQALVSAGIFSPELLWQEYWKLQPVLEVIYHLHTHNILTLDFMLERDAAASAWITDQLKALCAAMKTTPDDHQIQHQILSTVVCVLVRRAFEDSGHKLSQTCCWILDSMISWLLDSLSVKGTETSAAGFWVQVFDVSVFGGCVTEDTLQRFFTHTLMRVLTYQPIFKVSDVIAAQSEWSFAKTLPLLTALFSKVCLVFSVECVLSQMQQILETHEVNWRHVLSCLSHLLIYHSQTQRCLTDLLSRLLRSAFDRYDVEKMITLFLLSRQASLEGPAVFPSYSDWFKLSFGGSSGYHAKSKKSTVFLLKFLSDLVPYEPPQYLKVHVMHPPYIGGKYRSLLQEYVTLAKTRLRDLKVSLEETGIFEVVNGSAGVVECPAQQDVEKAVTLFLTTSKIPATVIEASIFRRLYFLSRFLPALLSPRVLPVKSDARMMFIEALRKADKIPGSLYTSYTESCQRETYRQKEGVCESSEDDHLLVLQEQFLHLRRMMTDGATDGDVCAQLSRISLTLRNQRAGEETGSDVITLNRDSPDSAHAAVTSLILQSFCLCLLDASRVKPPNRQGSWPSVFVKVLLAHRWLVSALIHRLWDLLQYQGSALSAAHVLGLAALQVELHYCRLVCPPLQLMGSSAGALSVSECLSDALICSTRSHMALCLRFCVAVLSYGLCRASAQSEELHNFIPGRLYKKAQYVMSRLVPETRAHLSDEDESDLHTDAPDLTGRVEESAVALWRNAQIRSLKKQPQYQLSFSEWLSSELRVQRSRDALTDLERQEYEQWACEQYYLHMSEHDGGCGGDVTRICARIITAVLDRHTASRTGGSSHELTDGCLPDLLSILQALLYEVAVTQQNASDETGHFLWDVIDSRCSVTPDPDSIGHELSYQRTLDDVSRVLSLVPPGMLLTVRIDRTGRRTLDCHRMMKHISHVQRRACGPAALLSFQLTAHFLKAVVSGSVSCDCPAEAVNVCLSLFNTECPLLPLSAARWWTRLAAAVSSQWKRLTGLDALPEQLQMLEDSHSWSRRAGAGCVSPVPSAPSWLLAACLHASLRRSDCETENVRRLVRQLHQTDRPVLLFLFVSSVTELISAHLSQQAAGCLERVRDLSVCLLTHLLDDSDWLLLFDQSGSDHRLSHFLSRVMSRQTLRLMPFAFYSILTGVGSEVLTGAMRSPGFLYSAAVSYRELSRLFLNAPPSDGLQRQVLLEARRILMSSISLSSPVCLTLSQRRQVSVDHEDLVAAWMWTRPLPHLLVMLLYVFLRWDAFTRLGSRFPPGFGFQCLGLFPL</sequence>
<dbReference type="InterPro" id="IPR055277">
    <property type="entry name" value="Fanconi_A_C"/>
</dbReference>
<evidence type="ECO:0000259" key="2">
    <source>
        <dbReference type="Pfam" id="PF15865"/>
    </source>
</evidence>
<dbReference type="InterPro" id="IPR031729">
    <property type="entry name" value="Fanconi_A_N"/>
</dbReference>
<evidence type="ECO:0000313" key="6">
    <source>
        <dbReference type="Proteomes" id="UP001108240"/>
    </source>
</evidence>
<proteinExistence type="predicted"/>
<evidence type="ECO:0008006" key="7">
    <source>
        <dbReference type="Google" id="ProtNLM"/>
    </source>
</evidence>
<dbReference type="InterPro" id="IPR055387">
    <property type="entry name" value="FANCA_arcN"/>
</dbReference>
<accession>A0A9J7ZD19</accession>
<protein>
    <recommendedName>
        <fullName evidence="7">Fanconi anemia group A protein</fullName>
    </recommendedName>
</protein>
<dbReference type="InterPro" id="IPR055386">
    <property type="entry name" value="FANCA_helical"/>
</dbReference>
<reference evidence="5" key="1">
    <citation type="submission" date="2025-08" db="UniProtKB">
        <authorList>
            <consortium name="Ensembl"/>
        </authorList>
    </citation>
    <scope>IDENTIFICATION</scope>
</reference>
<evidence type="ECO:0000259" key="4">
    <source>
        <dbReference type="Pfam" id="PF24783"/>
    </source>
</evidence>
<dbReference type="InterPro" id="IPR003516">
    <property type="entry name" value="FANCA"/>
</dbReference>
<dbReference type="GO" id="GO:0043240">
    <property type="term" value="C:Fanconi anaemia nuclear complex"/>
    <property type="evidence" value="ECO:0007669"/>
    <property type="project" value="InterPro"/>
</dbReference>
<dbReference type="OMA" id="AIPHCPA"/>
<evidence type="ECO:0000313" key="5">
    <source>
        <dbReference type="Ensembl" id="ENSCCRP00000128866.1"/>
    </source>
</evidence>
<feature type="domain" description="Fanconi anaemia group A protein helical" evidence="3">
    <location>
        <begin position="521"/>
        <end position="600"/>
    </location>
</feature>
<feature type="domain" description="Fanconi anaemia group A protein N-terminal" evidence="2">
    <location>
        <begin position="161"/>
        <end position="501"/>
    </location>
</feature>
<dbReference type="Proteomes" id="UP001108240">
    <property type="component" value="Unplaced"/>
</dbReference>
<dbReference type="Ensembl" id="ENSCCRT00000112007.1">
    <property type="protein sequence ID" value="ENSCCRP00000128866.1"/>
    <property type="gene ID" value="ENSCCRG00000055753.1"/>
</dbReference>
<organism evidence="5 6">
    <name type="scientific">Cyprinus carpio carpio</name>
    <dbReference type="NCBI Taxonomy" id="630221"/>
    <lineage>
        <taxon>Eukaryota</taxon>
        <taxon>Metazoa</taxon>
        <taxon>Chordata</taxon>
        <taxon>Craniata</taxon>
        <taxon>Vertebrata</taxon>
        <taxon>Euteleostomi</taxon>
        <taxon>Actinopterygii</taxon>
        <taxon>Neopterygii</taxon>
        <taxon>Teleostei</taxon>
        <taxon>Ostariophysi</taxon>
        <taxon>Cypriniformes</taxon>
        <taxon>Cyprinidae</taxon>
        <taxon>Cyprininae</taxon>
        <taxon>Cyprinus</taxon>
    </lineage>
</organism>
<dbReference type="PANTHER" id="PTHR12047:SF2">
    <property type="entry name" value="FANCONI ANEMIA GROUP A PROTEIN"/>
    <property type="match status" value="1"/>
</dbReference>
<keyword evidence="6" id="KW-1185">Reference proteome</keyword>
<name>A0A9J7ZD19_CYPCA</name>
<dbReference type="GO" id="GO:0036297">
    <property type="term" value="P:interstrand cross-link repair"/>
    <property type="evidence" value="ECO:0007669"/>
    <property type="project" value="InterPro"/>
</dbReference>
<dbReference type="Pfam" id="PF15865">
    <property type="entry name" value="Fanconi_A_N"/>
    <property type="match status" value="1"/>
</dbReference>
<dbReference type="GeneTree" id="ENSGT00390000007852"/>
<evidence type="ECO:0000259" key="1">
    <source>
        <dbReference type="Pfam" id="PF03511"/>
    </source>
</evidence>
<dbReference type="Pfam" id="PF03511">
    <property type="entry name" value="FANCA_CTD"/>
    <property type="match status" value="1"/>
</dbReference>
<feature type="domain" description="Fanconi anaemia group A protein C-terminal" evidence="1">
    <location>
        <begin position="1180"/>
        <end position="1328"/>
    </location>
</feature>